<keyword evidence="3 5" id="KW-1133">Transmembrane helix</keyword>
<feature type="transmembrane region" description="Helical" evidence="5">
    <location>
        <begin position="230"/>
        <end position="249"/>
    </location>
</feature>
<evidence type="ECO:0000256" key="6">
    <source>
        <dbReference type="SAM" id="SignalP"/>
    </source>
</evidence>
<gene>
    <name evidence="8" type="ORF">ASEP1449_LOCUS2325</name>
</gene>
<evidence type="ECO:0000256" key="4">
    <source>
        <dbReference type="ARBA" id="ARBA00023136"/>
    </source>
</evidence>
<dbReference type="SUPFAM" id="SSF50182">
    <property type="entry name" value="Sm-like ribonucleoproteins"/>
    <property type="match status" value="1"/>
</dbReference>
<keyword evidence="4 5" id="KW-0472">Membrane</keyword>
<dbReference type="AlphaFoldDB" id="A0A7S2XIZ8"/>
<feature type="transmembrane region" description="Helical" evidence="5">
    <location>
        <begin position="255"/>
        <end position="277"/>
    </location>
</feature>
<dbReference type="GO" id="GO:0016020">
    <property type="term" value="C:membrane"/>
    <property type="evidence" value="ECO:0007669"/>
    <property type="project" value="UniProtKB-SubCell"/>
</dbReference>
<evidence type="ECO:0000256" key="3">
    <source>
        <dbReference type="ARBA" id="ARBA00022989"/>
    </source>
</evidence>
<dbReference type="PANTHER" id="PTHR30566:SF5">
    <property type="entry name" value="MECHANOSENSITIVE ION CHANNEL PROTEIN 1, MITOCHONDRIAL-RELATED"/>
    <property type="match status" value="1"/>
</dbReference>
<evidence type="ECO:0000259" key="7">
    <source>
        <dbReference type="Pfam" id="PF00924"/>
    </source>
</evidence>
<keyword evidence="6" id="KW-0732">Signal</keyword>
<evidence type="ECO:0000313" key="8">
    <source>
        <dbReference type="EMBL" id="CAD9810502.1"/>
    </source>
</evidence>
<proteinExistence type="predicted"/>
<feature type="domain" description="Mechanosensitive ion channel MscS" evidence="7">
    <location>
        <begin position="276"/>
        <end position="343"/>
    </location>
</feature>
<dbReference type="Gene3D" id="2.30.30.60">
    <property type="match status" value="1"/>
</dbReference>
<organism evidence="8">
    <name type="scientific">Attheya septentrionalis</name>
    <dbReference type="NCBI Taxonomy" id="420275"/>
    <lineage>
        <taxon>Eukaryota</taxon>
        <taxon>Sar</taxon>
        <taxon>Stramenopiles</taxon>
        <taxon>Ochrophyta</taxon>
        <taxon>Bacillariophyta</taxon>
        <taxon>Coscinodiscophyceae</taxon>
        <taxon>Chaetocerotophycidae</taxon>
        <taxon>Chaetocerotales</taxon>
        <taxon>Attheyaceae</taxon>
        <taxon>Attheya</taxon>
    </lineage>
</organism>
<reference evidence="8" key="1">
    <citation type="submission" date="2021-01" db="EMBL/GenBank/DDBJ databases">
        <authorList>
            <person name="Corre E."/>
            <person name="Pelletier E."/>
            <person name="Niang G."/>
            <person name="Scheremetjew M."/>
            <person name="Finn R."/>
            <person name="Kale V."/>
            <person name="Holt S."/>
            <person name="Cochrane G."/>
            <person name="Meng A."/>
            <person name="Brown T."/>
            <person name="Cohen L."/>
        </authorList>
    </citation>
    <scope>NUCLEOTIDE SEQUENCE</scope>
    <source>
        <strain evidence="8">CCMP2084</strain>
    </source>
</reference>
<comment type="subcellular location">
    <subcellularLocation>
        <location evidence="1">Membrane</location>
    </subcellularLocation>
</comment>
<dbReference type="InterPro" id="IPR023408">
    <property type="entry name" value="MscS_beta-dom_sf"/>
</dbReference>
<feature type="chain" id="PRO_5031008320" description="Mechanosensitive ion channel MscS domain-containing protein" evidence="6">
    <location>
        <begin position="20"/>
        <end position="474"/>
    </location>
</feature>
<evidence type="ECO:0000256" key="5">
    <source>
        <dbReference type="SAM" id="Phobius"/>
    </source>
</evidence>
<accession>A0A7S2XIZ8</accession>
<protein>
    <recommendedName>
        <fullName evidence="7">Mechanosensitive ion channel MscS domain-containing protein</fullName>
    </recommendedName>
</protein>
<dbReference type="EMBL" id="HBHQ01003520">
    <property type="protein sequence ID" value="CAD9810502.1"/>
    <property type="molecule type" value="Transcribed_RNA"/>
</dbReference>
<dbReference type="Pfam" id="PF00924">
    <property type="entry name" value="MS_channel_2nd"/>
    <property type="match status" value="1"/>
</dbReference>
<dbReference type="PANTHER" id="PTHR30566">
    <property type="entry name" value="YNAI-RELATED MECHANOSENSITIVE ION CHANNEL"/>
    <property type="match status" value="1"/>
</dbReference>
<dbReference type="GO" id="GO:0055085">
    <property type="term" value="P:transmembrane transport"/>
    <property type="evidence" value="ECO:0007669"/>
    <property type="project" value="InterPro"/>
</dbReference>
<feature type="signal peptide" evidence="6">
    <location>
        <begin position="1"/>
        <end position="19"/>
    </location>
</feature>
<name>A0A7S2XIZ8_9STRA</name>
<sequence length="474" mass="52475">MKLSTFLMMGIACFSSVETNAFLTAANNNPTGSIIAGAVSTRRSVVSGRTHAETSTSLHALTKKTRAVTLAGNIWPAVQKFKIGPTKAKEIVRAIIAVTHREDVLLFFFFAFLGRPLAKFIFERSEQFEGMTEKERKRKPLYILKQFGVTNIITQIARIELSVYAADVIKTTLSTIGFQCANAWSVTNFAKTIYTVWVVKKFLAFKQILLCRINKVSIDDMGRVELLDKIINGVTVAIAALLLLDFLAIKTGKALSGVFAFGSIGTLAFTLASQGLVKELLSGFALNFSDKMYVGDNVKFGDGTSGKVIKLGWMETILKGSDDIHQSVPNGAIQGQKMSNLSRLTRCQVAQTLRFDYADADKIPDILDSIRSEIKRSCPKVITDSTSPFRVFLTNFNEDHLEVMVDTHYRIAPIGDAYWINRQNVLQAIMRAVKSHNVEFATLCVAPTFDSGTEWKVIPKAKSREPKNEKNSSK</sequence>
<dbReference type="InterPro" id="IPR006685">
    <property type="entry name" value="MscS_channel_2nd"/>
</dbReference>
<evidence type="ECO:0000256" key="2">
    <source>
        <dbReference type="ARBA" id="ARBA00022692"/>
    </source>
</evidence>
<dbReference type="Gene3D" id="1.10.287.1260">
    <property type="match status" value="1"/>
</dbReference>
<keyword evidence="2 5" id="KW-0812">Transmembrane</keyword>
<dbReference type="InterPro" id="IPR010920">
    <property type="entry name" value="LSM_dom_sf"/>
</dbReference>
<evidence type="ECO:0000256" key="1">
    <source>
        <dbReference type="ARBA" id="ARBA00004370"/>
    </source>
</evidence>